<proteinExistence type="predicted"/>
<keyword evidence="1" id="KW-0472">Membrane</keyword>
<keyword evidence="1" id="KW-1133">Transmembrane helix</keyword>
<sequence>MRREETGIVIETSENKAKVKASRHGDCENCGVCPGDNAMVVDVQNPIDAKIGQRVAFEIQEANMLLAAFVVYILPLLALMVGAISGGILGNNLGQHVLAGQIGGGILFFAIAVVYMKRYDRAVKKNDQLLPVITKILN</sequence>
<keyword evidence="1" id="KW-0812">Transmembrane</keyword>
<evidence type="ECO:0000313" key="3">
    <source>
        <dbReference type="Proteomes" id="UP000622405"/>
    </source>
</evidence>
<dbReference type="Pfam" id="PF04246">
    <property type="entry name" value="RseC_MucC"/>
    <property type="match status" value="1"/>
</dbReference>
<accession>A0ABR6YU06</accession>
<dbReference type="RefSeq" id="WP_186893275.1">
    <property type="nucleotide sequence ID" value="NZ_WJBE01000002.1"/>
</dbReference>
<evidence type="ECO:0000256" key="1">
    <source>
        <dbReference type="SAM" id="Phobius"/>
    </source>
</evidence>
<feature type="transmembrane region" description="Helical" evidence="1">
    <location>
        <begin position="64"/>
        <end position="90"/>
    </location>
</feature>
<dbReference type="EMBL" id="WJBE01000002">
    <property type="protein sequence ID" value="MBC3898651.1"/>
    <property type="molecule type" value="Genomic_DNA"/>
</dbReference>
<dbReference type="Proteomes" id="UP000622405">
    <property type="component" value="Unassembled WGS sequence"/>
</dbReference>
<organism evidence="2 3">
    <name type="scientific">Acetobacterium malicum</name>
    <dbReference type="NCBI Taxonomy" id="52692"/>
    <lineage>
        <taxon>Bacteria</taxon>
        <taxon>Bacillati</taxon>
        <taxon>Bacillota</taxon>
        <taxon>Clostridia</taxon>
        <taxon>Eubacteriales</taxon>
        <taxon>Eubacteriaceae</taxon>
        <taxon>Acetobacterium</taxon>
    </lineage>
</organism>
<name>A0ABR6YU06_9FIRM</name>
<dbReference type="PANTHER" id="PTHR35867:SF1">
    <property type="entry name" value="PROTEIN RSEC"/>
    <property type="match status" value="1"/>
</dbReference>
<dbReference type="InterPro" id="IPR007359">
    <property type="entry name" value="SigmaE_reg_RseC_MucC"/>
</dbReference>
<reference evidence="2 3" key="1">
    <citation type="journal article" date="2020" name="mSystems">
        <title>Defining Genomic and Predicted Metabolic Features of the Acetobacterium Genus.</title>
        <authorList>
            <person name="Ross D.E."/>
            <person name="Marshall C.W."/>
            <person name="Gulliver D."/>
            <person name="May H.D."/>
            <person name="Norman R.S."/>
        </authorList>
    </citation>
    <scope>NUCLEOTIDE SEQUENCE [LARGE SCALE GENOMIC DNA]</scope>
    <source>
        <strain evidence="2 3">DSM 4132</strain>
    </source>
</reference>
<feature type="transmembrane region" description="Helical" evidence="1">
    <location>
        <begin position="96"/>
        <end position="116"/>
    </location>
</feature>
<comment type="caution">
    <text evidence="2">The sequence shown here is derived from an EMBL/GenBank/DDBJ whole genome shotgun (WGS) entry which is preliminary data.</text>
</comment>
<keyword evidence="3" id="KW-1185">Reference proteome</keyword>
<protein>
    <submittedName>
        <fullName evidence="2">Siderophore-interacting protein</fullName>
    </submittedName>
</protein>
<dbReference type="InterPro" id="IPR026268">
    <property type="entry name" value="RseC"/>
</dbReference>
<gene>
    <name evidence="2" type="ORF">GH811_03365</name>
</gene>
<dbReference type="PIRSF" id="PIRSF004923">
    <property type="entry name" value="RseC"/>
    <property type="match status" value="1"/>
</dbReference>
<dbReference type="PANTHER" id="PTHR35867">
    <property type="entry name" value="PROTEIN RSEC"/>
    <property type="match status" value="1"/>
</dbReference>
<evidence type="ECO:0000313" key="2">
    <source>
        <dbReference type="EMBL" id="MBC3898651.1"/>
    </source>
</evidence>